<sequence>SLTPPDIVALSLQEIVQLGEVTSYVQNKKSEEAAATWGKAFKQTLEAHKPYQGTEYVVAAVSQMIGVMTCVLVRKDHFDKVSDVMIGYCAVGRFGVIGNKGAVAVRLKLQIGMHKFKTLCFVGSHLSAHQKEVAKRNADYAAIIDGLGFVGIDEKSSTTFLSKGTIPVEQILGLADVDAEDDVSEYSPGAHVDFSRQTDLVAASYGFAGSDTPLRIDDHDMVFWFGDLNYRIDGVPWQEAISLIKQKNFSRLLEMDQLILERSHHRVFGGFDEGQLSFPPSYKFKPGTNMYDTKTQGNKKVRVPAWCDRILWKAKSNSQVQQCSYFTTADYLMSDHKPVGSEFVLPFVELSKVSRMSRVSRSSGAMFAHRGKAKSQVVLSQHERGRQGASKKSIFGQHNLRPVGSRRSDGSRGNPSSRGGVLSPPSSFKAPAWPPGAPSASSGSQTSTTAAAPSAVNRLEESYQSVIAVRDVRGTTEDELTFDKGDLIELFMKHRIRVDDGWLLGRRVTNGDVGYFPADSVNALGTVTRTHRVSIGTEQRMHKASAVRFDRKKGERDQRKTRLAREQEAERRRQTRKSKMLTALRRIVLLQVRTKTRQRTWSDEYLGGNRYAEMRAKANYDAEDADELSFRKGDIIEVVSICPDADNAKGWYMGRLHNQQGLVGEEEARRHGRGSGSGKATATLVRAGSWREIPVEQATRRLERRGEGPEAGRRRRFRGEDGQGTGEDHDEDDDACTSDGEGAPSPGRNRNDDDEGAADHVTVPLLAGPLEEQGVGDDDGTAQQRRDEVPSPQHGVDLERGDRLGVAKHGAGKGLAGNSVDIMSNLWKVRRDRDVALPSAPESRSLWKRFLSLFGCDVAFAFGPFRGGDLVGPPHSIQHMYADKVQITPTRTPAEGFESTCENPAAGPDFELDSSLQQISTRMKQILTQIEGRCRMSAVRFLAWVLSKLWRVMFSHIDVDIDGLARLRRDLQSAADNGSAVMLLPTHRSHIDYLLMSYVAFGFNVPVPHIAAGDNLNIPVIGPLFSYSGAFFLRRSFRGDNLYKKVLYGYLLRKLREGAPVEVFVEGGRSRTGMISEPKLGMILMAVRFVRDGSVPDITLLPSSIDYERVLETGGHVDQLLGSKKKKETLVGTAKSGLGVVTGSTTHGGVFVNFSDGISIKKVMREVDARFAPSAVGGQETSASGNFIPEEVYVNAVAQAVVKAQRKVSMLTPASFVAAALLGQTKEAGPNDYAHLAQQVCFLHTLAKAENGNVSERIKVDSPSDVAKVLHDAGVVLGPALALAAKDASVSESEHMQQVAKSRLRLRYSCGQLVPFLAPFGVVAAALNELGASSRIVRADAVIKRALLVAEIVRFGIPGAQLDVETLQNALQRLADLKLVLVSSDTTMVSIADEDASVERSLRTLHMLVAPCIHAYGAVLSAVLSLMQSSVFTKDDLVAAAREAVYAQIRHEYTDWAKQQQQQRVDSESAAVGLSPIAGLPEALSTIEIRAAVDGLVAAKVIAAPTPYGGLGGGSTGNLGFGMPPMSSNASLISVASSRSLFSAGSSSDLDTADRKSTSGASEPGAAPNKPSFEVCSAFRKNEGLKLLERTSTVQRFMFRGPEPCFEVAPTAFEDPKAQPSSSAVVARFSTTAAVPSKATIGFVVLMSGMMVPLLRIWRKSINFLS</sequence>
<gene>
    <name evidence="11" type="ORF">SCF082_LOCUS10237</name>
</gene>
<keyword evidence="4" id="KW-0808">Transferase</keyword>
<feature type="region of interest" description="Disordered" evidence="8">
    <location>
        <begin position="362"/>
        <end position="456"/>
    </location>
</feature>
<feature type="domain" description="SH3" evidence="10">
    <location>
        <begin position="461"/>
        <end position="526"/>
    </location>
</feature>
<feature type="compositionally biased region" description="Low complexity" evidence="8">
    <location>
        <begin position="438"/>
        <end position="455"/>
    </location>
</feature>
<dbReference type="Pfam" id="PF19277">
    <property type="entry name" value="GPAT_C"/>
    <property type="match status" value="1"/>
</dbReference>
<feature type="region of interest" description="Disordered" evidence="8">
    <location>
        <begin position="663"/>
        <end position="685"/>
    </location>
</feature>
<feature type="non-terminal residue" evidence="11">
    <location>
        <position position="1666"/>
    </location>
</feature>
<reference evidence="11 12" key="1">
    <citation type="submission" date="2024-02" db="EMBL/GenBank/DDBJ databases">
        <authorList>
            <person name="Chen Y."/>
            <person name="Shah S."/>
            <person name="Dougan E. K."/>
            <person name="Thang M."/>
            <person name="Chan C."/>
        </authorList>
    </citation>
    <scope>NUCLEOTIDE SEQUENCE [LARGE SCALE GENOMIC DNA]</scope>
</reference>
<dbReference type="SUPFAM" id="SSF50044">
    <property type="entry name" value="SH3-domain"/>
    <property type="match status" value="2"/>
</dbReference>
<protein>
    <submittedName>
        <fullName evidence="11">Glycerol-3-phosphate acyltransferase (GPAT)</fullName>
    </submittedName>
</protein>
<feature type="region of interest" description="Disordered" evidence="8">
    <location>
        <begin position="1544"/>
        <end position="1569"/>
    </location>
</feature>
<dbReference type="CDD" id="cd07993">
    <property type="entry name" value="LPLAT_DHAPAT-like"/>
    <property type="match status" value="1"/>
</dbReference>
<evidence type="ECO:0000256" key="3">
    <source>
        <dbReference type="ARBA" id="ARBA00022443"/>
    </source>
</evidence>
<feature type="region of interest" description="Disordered" evidence="8">
    <location>
        <begin position="697"/>
        <end position="803"/>
    </location>
</feature>
<dbReference type="SMART" id="SM00326">
    <property type="entry name" value="SH3"/>
    <property type="match status" value="2"/>
</dbReference>
<evidence type="ECO:0000256" key="9">
    <source>
        <dbReference type="SAM" id="Phobius"/>
    </source>
</evidence>
<evidence type="ECO:0000259" key="10">
    <source>
        <dbReference type="PROSITE" id="PS50002"/>
    </source>
</evidence>
<accession>A0ABP0J4L2</accession>
<keyword evidence="9" id="KW-1133">Transmembrane helix</keyword>
<comment type="similarity">
    <text evidence="2">Belongs to the GPAT/DAPAT family.</text>
</comment>
<keyword evidence="12" id="KW-1185">Reference proteome</keyword>
<feature type="compositionally biased region" description="Basic and acidic residues" evidence="8">
    <location>
        <begin position="698"/>
        <end position="712"/>
    </location>
</feature>
<dbReference type="GO" id="GO:0016746">
    <property type="term" value="F:acyltransferase activity"/>
    <property type="evidence" value="ECO:0007669"/>
    <property type="project" value="UniProtKB-KW"/>
</dbReference>
<dbReference type="Pfam" id="PF00018">
    <property type="entry name" value="SH3_1"/>
    <property type="match status" value="1"/>
</dbReference>
<dbReference type="SUPFAM" id="SSF69593">
    <property type="entry name" value="Glycerol-3-phosphate (1)-acyltransferase"/>
    <property type="match status" value="1"/>
</dbReference>
<dbReference type="Pfam" id="PF01553">
    <property type="entry name" value="Acyltransferase"/>
    <property type="match status" value="1"/>
</dbReference>
<dbReference type="SMART" id="SM00128">
    <property type="entry name" value="IPPc"/>
    <property type="match status" value="1"/>
</dbReference>
<comment type="subcellular location">
    <subcellularLocation>
        <location evidence="1">Endomembrane system</location>
        <topology evidence="1">Peripheral membrane protein</topology>
    </subcellularLocation>
</comment>
<keyword evidence="6 11" id="KW-0012">Acyltransferase</keyword>
<dbReference type="InterPro" id="IPR022284">
    <property type="entry name" value="GPAT/DHAPAT"/>
</dbReference>
<evidence type="ECO:0000256" key="1">
    <source>
        <dbReference type="ARBA" id="ARBA00004184"/>
    </source>
</evidence>
<evidence type="ECO:0000256" key="4">
    <source>
        <dbReference type="ARBA" id="ARBA00022679"/>
    </source>
</evidence>
<dbReference type="PANTHER" id="PTHR12563">
    <property type="entry name" value="GLYCEROL-3-PHOSPHATE ACYLTRANSFERASE"/>
    <property type="match status" value="1"/>
</dbReference>
<dbReference type="InterPro" id="IPR036028">
    <property type="entry name" value="SH3-like_dom_sf"/>
</dbReference>
<dbReference type="Pfam" id="PF07653">
    <property type="entry name" value="SH3_2"/>
    <property type="match status" value="1"/>
</dbReference>
<dbReference type="InterPro" id="IPR000300">
    <property type="entry name" value="IPPc"/>
</dbReference>
<feature type="domain" description="SH3" evidence="10">
    <location>
        <begin position="609"/>
        <end position="673"/>
    </location>
</feature>
<feature type="non-terminal residue" evidence="11">
    <location>
        <position position="1"/>
    </location>
</feature>
<keyword evidence="5 9" id="KW-0472">Membrane</keyword>
<feature type="transmembrane region" description="Helical" evidence="9">
    <location>
        <begin position="1639"/>
        <end position="1658"/>
    </location>
</feature>
<dbReference type="InterPro" id="IPR041728">
    <property type="entry name" value="GPAT/DHAPAT_LPLAT"/>
</dbReference>
<dbReference type="Pfam" id="PF22669">
    <property type="entry name" value="Exo_endo_phos2"/>
    <property type="match status" value="1"/>
</dbReference>
<dbReference type="InterPro" id="IPR001452">
    <property type="entry name" value="SH3_domain"/>
</dbReference>
<evidence type="ECO:0000256" key="6">
    <source>
        <dbReference type="ARBA" id="ARBA00023315"/>
    </source>
</evidence>
<dbReference type="SMART" id="SM00563">
    <property type="entry name" value="PlsC"/>
    <property type="match status" value="1"/>
</dbReference>
<evidence type="ECO:0000313" key="11">
    <source>
        <dbReference type="EMBL" id="CAK9009297.1"/>
    </source>
</evidence>
<dbReference type="CDD" id="cd00174">
    <property type="entry name" value="SH3"/>
    <property type="match status" value="2"/>
</dbReference>
<name>A0ABP0J4L2_9DINO</name>
<dbReference type="InterPro" id="IPR045520">
    <property type="entry name" value="GPAT/DHAPAT_C"/>
</dbReference>
<dbReference type="Gene3D" id="3.60.10.10">
    <property type="entry name" value="Endonuclease/exonuclease/phosphatase"/>
    <property type="match status" value="1"/>
</dbReference>
<dbReference type="EMBL" id="CAXAMM010005961">
    <property type="protein sequence ID" value="CAK9009297.1"/>
    <property type="molecule type" value="Genomic_DNA"/>
</dbReference>
<evidence type="ECO:0000313" key="12">
    <source>
        <dbReference type="Proteomes" id="UP001642464"/>
    </source>
</evidence>
<dbReference type="PANTHER" id="PTHR12563:SF17">
    <property type="entry name" value="DIHYDROXYACETONE PHOSPHATE ACYLTRANSFERASE"/>
    <property type="match status" value="1"/>
</dbReference>
<dbReference type="Gene3D" id="2.30.30.40">
    <property type="entry name" value="SH3 Domains"/>
    <property type="match status" value="2"/>
</dbReference>
<feature type="region of interest" description="Disordered" evidence="8">
    <location>
        <begin position="548"/>
        <end position="576"/>
    </location>
</feature>
<dbReference type="SUPFAM" id="SSF56219">
    <property type="entry name" value="DNase I-like"/>
    <property type="match status" value="1"/>
</dbReference>
<keyword evidence="9" id="KW-0812">Transmembrane</keyword>
<dbReference type="InterPro" id="IPR036691">
    <property type="entry name" value="Endo/exonu/phosph_ase_sf"/>
</dbReference>
<organism evidence="11 12">
    <name type="scientific">Durusdinium trenchii</name>
    <dbReference type="NCBI Taxonomy" id="1381693"/>
    <lineage>
        <taxon>Eukaryota</taxon>
        <taxon>Sar</taxon>
        <taxon>Alveolata</taxon>
        <taxon>Dinophyceae</taxon>
        <taxon>Suessiales</taxon>
        <taxon>Symbiodiniaceae</taxon>
        <taxon>Durusdinium</taxon>
    </lineage>
</organism>
<dbReference type="InterPro" id="IPR002123">
    <property type="entry name" value="Plipid/glycerol_acylTrfase"/>
</dbReference>
<evidence type="ECO:0000256" key="5">
    <source>
        <dbReference type="ARBA" id="ARBA00023136"/>
    </source>
</evidence>
<evidence type="ECO:0000256" key="7">
    <source>
        <dbReference type="PROSITE-ProRule" id="PRU00192"/>
    </source>
</evidence>
<dbReference type="Proteomes" id="UP001642464">
    <property type="component" value="Unassembled WGS sequence"/>
</dbReference>
<evidence type="ECO:0000256" key="2">
    <source>
        <dbReference type="ARBA" id="ARBA00007937"/>
    </source>
</evidence>
<evidence type="ECO:0000256" key="8">
    <source>
        <dbReference type="SAM" id="MobiDB-lite"/>
    </source>
</evidence>
<proteinExistence type="inferred from homology"/>
<dbReference type="PROSITE" id="PS50002">
    <property type="entry name" value="SH3"/>
    <property type="match status" value="2"/>
</dbReference>
<comment type="caution">
    <text evidence="11">The sequence shown here is derived from an EMBL/GenBank/DDBJ whole genome shotgun (WGS) entry which is preliminary data.</text>
</comment>
<feature type="compositionally biased region" description="Basic and acidic residues" evidence="8">
    <location>
        <begin position="548"/>
        <end position="572"/>
    </location>
</feature>
<keyword evidence="3 7" id="KW-0728">SH3 domain</keyword>